<sequence length="426" mass="49242">MIPAGFLFLLLLTDVQTSDEHNCSYLDVLQHLNLTRNKEQFTMIRPVKNYKKPTIVTLDVLLFAILDVREKDQQLIPYVWIDMWWKNEFLTWDPNDFCNITRISLPNELLWKPDITIEEMTEKDRAPPNPFLVIRNDGEIEITDDQVLVSACRMRVYKFPFDIQTCNLSFKSVVHTDKEIQLVGHLNSSEIVKRTHKLMHNQYEWLFVDMTVHSKNINVFDFHQSEIIYTISIKRRAGLYIINFMLPILFFVGLDLASFMISDSSGEKLGFKVTVLLAVTVMQLILNDILPSSSNRIPLIASYCIGIFGLMMLSLLETVLVMFLLHKDTKEEANKEQSMIEDCGYKEGDVSIKNNYLGETPSEVLPVVKEESSSQLMEESRDFEKLSYELRGLVKMLLNSRTEEARPAGYWKGVFQAFYTCSSPIG</sequence>
<comment type="catalytic activity">
    <reaction evidence="16">
        <text>K(+)(in) = K(+)(out)</text>
        <dbReference type="Rhea" id="RHEA:29463"/>
        <dbReference type="ChEBI" id="CHEBI:29103"/>
    </reaction>
</comment>
<evidence type="ECO:0000313" key="24">
    <source>
        <dbReference type="Proteomes" id="UP000472265"/>
    </source>
</evidence>
<keyword evidence="10" id="KW-0675">Receptor</keyword>
<comment type="subcellular location">
    <subcellularLocation>
        <location evidence="15">Postsynaptic cell membrane</location>
        <topology evidence="15">Multi-pass membrane protein</topology>
    </subcellularLocation>
</comment>
<dbReference type="SUPFAM" id="SSF63712">
    <property type="entry name" value="Nicotinic receptor ligand binding domain-like"/>
    <property type="match status" value="1"/>
</dbReference>
<dbReference type="GO" id="GO:0005230">
    <property type="term" value="F:extracellular ligand-gated monoatomic ion channel activity"/>
    <property type="evidence" value="ECO:0007669"/>
    <property type="project" value="InterPro"/>
</dbReference>
<dbReference type="AlphaFoldDB" id="A0A671XC02"/>
<dbReference type="Pfam" id="PF02931">
    <property type="entry name" value="Neur_chan_LBD"/>
    <property type="match status" value="1"/>
</dbReference>
<feature type="chain" id="PRO_5025710040" evidence="20">
    <location>
        <begin position="18"/>
        <end position="426"/>
    </location>
</feature>
<dbReference type="Gene3D" id="2.70.170.10">
    <property type="entry name" value="Neurotransmitter-gated ion-channel ligand-binding domain"/>
    <property type="match status" value="1"/>
</dbReference>
<evidence type="ECO:0000256" key="9">
    <source>
        <dbReference type="ARBA" id="ARBA00023157"/>
    </source>
</evidence>
<evidence type="ECO:0000256" key="8">
    <source>
        <dbReference type="ARBA" id="ARBA00023136"/>
    </source>
</evidence>
<dbReference type="Gene3D" id="1.20.58.390">
    <property type="entry name" value="Neurotransmitter-gated ion-channel transmembrane domain"/>
    <property type="match status" value="1"/>
</dbReference>
<evidence type="ECO:0000313" key="23">
    <source>
        <dbReference type="Ensembl" id="ENSSAUP00010048634.1"/>
    </source>
</evidence>
<dbReference type="SUPFAM" id="SSF90112">
    <property type="entry name" value="Neurotransmitter-gated ion-channel transmembrane pore"/>
    <property type="match status" value="1"/>
</dbReference>
<keyword evidence="24" id="KW-1185">Reference proteome</keyword>
<reference evidence="23" key="2">
    <citation type="submission" date="2025-08" db="UniProtKB">
        <authorList>
            <consortium name="Ensembl"/>
        </authorList>
    </citation>
    <scope>IDENTIFICATION</scope>
</reference>
<proteinExistence type="inferred from homology"/>
<keyword evidence="14 20" id="KW-0407">Ion channel</keyword>
<evidence type="ECO:0000256" key="4">
    <source>
        <dbReference type="ARBA" id="ARBA00022729"/>
    </source>
</evidence>
<keyword evidence="3 20" id="KW-0812">Transmembrane</keyword>
<comment type="catalytic activity">
    <reaction evidence="17">
        <text>Na(+)(in) = Na(+)(out)</text>
        <dbReference type="Rhea" id="RHEA:34963"/>
        <dbReference type="ChEBI" id="CHEBI:29101"/>
    </reaction>
</comment>
<evidence type="ECO:0000256" key="10">
    <source>
        <dbReference type="ARBA" id="ARBA00023170"/>
    </source>
</evidence>
<evidence type="ECO:0000256" key="11">
    <source>
        <dbReference type="ARBA" id="ARBA00023180"/>
    </source>
</evidence>
<dbReference type="GeneTree" id="ENSGT00940000163471"/>
<evidence type="ECO:0000256" key="1">
    <source>
        <dbReference type="ARBA" id="ARBA00022448"/>
    </source>
</evidence>
<feature type="signal peptide" evidence="20">
    <location>
        <begin position="1"/>
        <end position="17"/>
    </location>
</feature>
<comment type="similarity">
    <text evidence="20">Belongs to the ligand-gated ion channel (TC 1.A.9) family.</text>
</comment>
<dbReference type="InterPro" id="IPR049944">
    <property type="entry name" value="LGIC_TM_5-HT3"/>
</dbReference>
<dbReference type="InterPro" id="IPR036719">
    <property type="entry name" value="Neuro-gated_channel_TM_sf"/>
</dbReference>
<keyword evidence="7 20" id="KW-0406">Ion transport</keyword>
<feature type="transmembrane region" description="Helical" evidence="20">
    <location>
        <begin position="237"/>
        <end position="257"/>
    </location>
</feature>
<keyword evidence="13" id="KW-1071">Ligand-gated ion channel</keyword>
<dbReference type="Ensembl" id="ENSSAUT00010051153.1">
    <property type="protein sequence ID" value="ENSSAUP00010048634.1"/>
    <property type="gene ID" value="ENSSAUG00010020266.1"/>
</dbReference>
<evidence type="ECO:0000256" key="3">
    <source>
        <dbReference type="ARBA" id="ARBA00022692"/>
    </source>
</evidence>
<organism evidence="23 24">
    <name type="scientific">Sparus aurata</name>
    <name type="common">Gilthead sea bream</name>
    <dbReference type="NCBI Taxonomy" id="8175"/>
    <lineage>
        <taxon>Eukaryota</taxon>
        <taxon>Metazoa</taxon>
        <taxon>Chordata</taxon>
        <taxon>Craniata</taxon>
        <taxon>Vertebrata</taxon>
        <taxon>Euteleostomi</taxon>
        <taxon>Actinopterygii</taxon>
        <taxon>Neopterygii</taxon>
        <taxon>Teleostei</taxon>
        <taxon>Neoteleostei</taxon>
        <taxon>Acanthomorphata</taxon>
        <taxon>Eupercaria</taxon>
        <taxon>Spariformes</taxon>
        <taxon>Sparidae</taxon>
        <taxon>Sparus</taxon>
    </lineage>
</organism>
<dbReference type="Proteomes" id="UP000472265">
    <property type="component" value="Chromosome 20"/>
</dbReference>
<dbReference type="InterPro" id="IPR038050">
    <property type="entry name" value="Neuro_actylchol_rec"/>
</dbReference>
<comment type="function">
    <text evidence="19">Forms serotonin (5-hydroxytryptamine/5-HT3)-activated cation-selective channel complexes, which when activated cause fast, depolarizing responses in neurons.</text>
</comment>
<accession>A0A671XC02</accession>
<dbReference type="GO" id="GO:0004888">
    <property type="term" value="F:transmembrane signaling receptor activity"/>
    <property type="evidence" value="ECO:0007669"/>
    <property type="project" value="InterPro"/>
</dbReference>
<dbReference type="Pfam" id="PF02932">
    <property type="entry name" value="Neur_chan_memb"/>
    <property type="match status" value="1"/>
</dbReference>
<dbReference type="InterPro" id="IPR018000">
    <property type="entry name" value="Neurotransmitter_ion_chnl_CS"/>
</dbReference>
<dbReference type="PROSITE" id="PS00236">
    <property type="entry name" value="NEUROTR_ION_CHANNEL"/>
    <property type="match status" value="1"/>
</dbReference>
<evidence type="ECO:0000256" key="5">
    <source>
        <dbReference type="ARBA" id="ARBA00022989"/>
    </source>
</evidence>
<comment type="caution">
    <text evidence="20">Lacks conserved residue(s) required for the propagation of feature annotation.</text>
</comment>
<evidence type="ECO:0000256" key="7">
    <source>
        <dbReference type="ARBA" id="ARBA00023065"/>
    </source>
</evidence>
<evidence type="ECO:0000256" key="16">
    <source>
        <dbReference type="ARBA" id="ARBA00034430"/>
    </source>
</evidence>
<dbReference type="InterPro" id="IPR006029">
    <property type="entry name" value="Neurotrans-gated_channel_TM"/>
</dbReference>
<dbReference type="InterPro" id="IPR006201">
    <property type="entry name" value="Neur_channel"/>
</dbReference>
<gene>
    <name evidence="23" type="primary">LOC115571533</name>
</gene>
<dbReference type="GO" id="GO:0045211">
    <property type="term" value="C:postsynaptic membrane"/>
    <property type="evidence" value="ECO:0007669"/>
    <property type="project" value="UniProtKB-SubCell"/>
</dbReference>
<keyword evidence="8 20" id="KW-0472">Membrane</keyword>
<protein>
    <submittedName>
        <fullName evidence="23">Uncharacterized protein</fullName>
    </submittedName>
</protein>
<feature type="transmembrane region" description="Helical" evidence="20">
    <location>
        <begin position="269"/>
        <end position="286"/>
    </location>
</feature>
<evidence type="ECO:0000259" key="21">
    <source>
        <dbReference type="Pfam" id="PF02931"/>
    </source>
</evidence>
<dbReference type="CDD" id="cd19063">
    <property type="entry name" value="LGIC_TM_5-HT3"/>
    <property type="match status" value="1"/>
</dbReference>
<feature type="domain" description="Neurotransmitter-gated ion-channel transmembrane" evidence="22">
    <location>
        <begin position="246"/>
        <end position="333"/>
    </location>
</feature>
<evidence type="ECO:0000256" key="13">
    <source>
        <dbReference type="ARBA" id="ARBA00023286"/>
    </source>
</evidence>
<name>A0A671XC02_SPAAU</name>
<keyword evidence="11" id="KW-0325">Glycoprotein</keyword>
<reference evidence="23" key="3">
    <citation type="submission" date="2025-09" db="UniProtKB">
        <authorList>
            <consortium name="Ensembl"/>
        </authorList>
    </citation>
    <scope>IDENTIFICATION</scope>
</reference>
<keyword evidence="1 20" id="KW-0813">Transport</keyword>
<evidence type="ECO:0000256" key="14">
    <source>
        <dbReference type="ARBA" id="ARBA00023303"/>
    </source>
</evidence>
<comment type="catalytic activity">
    <reaction evidence="18">
        <text>Ca(2+)(in) = Ca(2+)(out)</text>
        <dbReference type="Rhea" id="RHEA:29671"/>
        <dbReference type="ChEBI" id="CHEBI:29108"/>
    </reaction>
</comment>
<feature type="transmembrane region" description="Helical" evidence="20">
    <location>
        <begin position="298"/>
        <end position="325"/>
    </location>
</feature>
<keyword evidence="9" id="KW-1015">Disulfide bond</keyword>
<feature type="domain" description="Neurotransmitter-gated ion-channel ligand-binding" evidence="21">
    <location>
        <begin position="43"/>
        <end position="236"/>
    </location>
</feature>
<evidence type="ECO:0000256" key="15">
    <source>
        <dbReference type="ARBA" id="ARBA00034104"/>
    </source>
</evidence>
<reference evidence="23" key="1">
    <citation type="submission" date="2021-04" db="EMBL/GenBank/DDBJ databases">
        <authorList>
            <consortium name="Wellcome Sanger Institute Data Sharing"/>
        </authorList>
    </citation>
    <scope>NUCLEOTIDE SEQUENCE [LARGE SCALE GENOMIC DNA]</scope>
</reference>
<dbReference type="InParanoid" id="A0A671XC02"/>
<keyword evidence="5 20" id="KW-1133">Transmembrane helix</keyword>
<keyword evidence="4 20" id="KW-0732">Signal</keyword>
<keyword evidence="2" id="KW-1003">Cell membrane</keyword>
<evidence type="ECO:0000256" key="12">
    <source>
        <dbReference type="ARBA" id="ARBA00023257"/>
    </source>
</evidence>
<dbReference type="FunFam" id="2.70.170.10:FF:000017">
    <property type="entry name" value="5-hydroxytryptamine receptor 3A"/>
    <property type="match status" value="1"/>
</dbReference>
<evidence type="ECO:0000256" key="6">
    <source>
        <dbReference type="ARBA" id="ARBA00023018"/>
    </source>
</evidence>
<dbReference type="InterPro" id="IPR036734">
    <property type="entry name" value="Neur_chan_lig-bd_sf"/>
</dbReference>
<dbReference type="PANTHER" id="PTHR18945">
    <property type="entry name" value="NEUROTRANSMITTER GATED ION CHANNEL"/>
    <property type="match status" value="1"/>
</dbReference>
<evidence type="ECO:0000256" key="19">
    <source>
        <dbReference type="ARBA" id="ARBA00037540"/>
    </source>
</evidence>
<evidence type="ECO:0000259" key="22">
    <source>
        <dbReference type="Pfam" id="PF02932"/>
    </source>
</evidence>
<keyword evidence="12" id="KW-0628">Postsynaptic cell membrane</keyword>
<evidence type="ECO:0000256" key="17">
    <source>
        <dbReference type="ARBA" id="ARBA00036239"/>
    </source>
</evidence>
<evidence type="ECO:0000256" key="20">
    <source>
        <dbReference type="RuleBase" id="RU000687"/>
    </source>
</evidence>
<evidence type="ECO:0000256" key="2">
    <source>
        <dbReference type="ARBA" id="ARBA00022475"/>
    </source>
</evidence>
<evidence type="ECO:0000256" key="18">
    <source>
        <dbReference type="ARBA" id="ARBA00036634"/>
    </source>
</evidence>
<dbReference type="InterPro" id="IPR006202">
    <property type="entry name" value="Neur_chan_lig-bd"/>
</dbReference>
<keyword evidence="6" id="KW-0770">Synapse</keyword>
<dbReference type="PRINTS" id="PR00252">
    <property type="entry name" value="NRIONCHANNEL"/>
</dbReference>